<sequence>MNELLEDWPKQALMLLAIFGLLAGFDYYLASRVDDAVAQFEARAAQGQCTPPSPCRLQRIESDVCNAFVGDRLFPTFYAWHLADSLAGQVRSRGECRRGRDNVLEYVAPSATPEPEPRP</sequence>
<name>A0A4Y6PN02_PERCE</name>
<dbReference type="Proteomes" id="UP000315995">
    <property type="component" value="Chromosome"/>
</dbReference>
<evidence type="ECO:0000256" key="1">
    <source>
        <dbReference type="SAM" id="Phobius"/>
    </source>
</evidence>
<accession>A0A4Y6PN02</accession>
<keyword evidence="1" id="KW-1133">Transmembrane helix</keyword>
<evidence type="ECO:0000313" key="2">
    <source>
        <dbReference type="EMBL" id="QDG49397.1"/>
    </source>
</evidence>
<proteinExistence type="predicted"/>
<reference evidence="2 3" key="1">
    <citation type="submission" date="2019-06" db="EMBL/GenBank/DDBJ databases">
        <title>Persicimonas caeni gen. nov., sp. nov., a predatory bacterium isolated from solar saltern.</title>
        <authorList>
            <person name="Wang S."/>
        </authorList>
    </citation>
    <scope>NUCLEOTIDE SEQUENCE [LARGE SCALE GENOMIC DNA]</scope>
    <source>
        <strain evidence="2 3">YN101</strain>
    </source>
</reference>
<gene>
    <name evidence="2" type="ORF">FIV42_01185</name>
</gene>
<keyword evidence="1" id="KW-0472">Membrane</keyword>
<dbReference type="EMBL" id="CP041186">
    <property type="protein sequence ID" value="QDG49397.1"/>
    <property type="molecule type" value="Genomic_DNA"/>
</dbReference>
<keyword evidence="1" id="KW-0812">Transmembrane</keyword>
<accession>A0A5B8Y0E8</accession>
<feature type="transmembrane region" description="Helical" evidence="1">
    <location>
        <begin position="12"/>
        <end position="30"/>
    </location>
</feature>
<evidence type="ECO:0000313" key="3">
    <source>
        <dbReference type="Proteomes" id="UP000315995"/>
    </source>
</evidence>
<keyword evidence="3" id="KW-1185">Reference proteome</keyword>
<dbReference type="AlphaFoldDB" id="A0A4Y6PN02"/>
<protein>
    <submittedName>
        <fullName evidence="2">Uncharacterized protein</fullName>
    </submittedName>
</protein>
<organism evidence="2 3">
    <name type="scientific">Persicimonas caeni</name>
    <dbReference type="NCBI Taxonomy" id="2292766"/>
    <lineage>
        <taxon>Bacteria</taxon>
        <taxon>Deltaproteobacteria</taxon>
        <taxon>Bradymonadales</taxon>
        <taxon>Bradymonadaceae</taxon>
        <taxon>Persicimonas</taxon>
    </lineage>
</organism>
<dbReference type="RefSeq" id="WP_141195895.1">
    <property type="nucleotide sequence ID" value="NZ_CP041186.1"/>
</dbReference>